<reference evidence="7" key="1">
    <citation type="submission" date="2020-01" db="EMBL/GenBank/DDBJ databases">
        <authorList>
            <person name="Fang Y."/>
            <person name="Sun R."/>
            <person name="Nie L."/>
            <person name="He J."/>
            <person name="Hao L."/>
            <person name="Wang L."/>
            <person name="Su S."/>
            <person name="Lv E."/>
            <person name="Zhang Z."/>
            <person name="Xie R."/>
            <person name="Liu H."/>
        </authorList>
    </citation>
    <scope>NUCLEOTIDE SEQUENCE [LARGE SCALE GENOMIC DNA]</scope>
    <source>
        <strain evidence="7">XCT-53</strain>
    </source>
</reference>
<name>A0A7X5F282_9HYPH</name>
<dbReference type="SMART" id="SM00388">
    <property type="entry name" value="HisKA"/>
    <property type="match status" value="1"/>
</dbReference>
<keyword evidence="4" id="KW-0808">Transferase</keyword>
<comment type="catalytic activity">
    <reaction evidence="1">
        <text>ATP + protein L-histidine = ADP + protein N-phospho-L-histidine.</text>
        <dbReference type="EC" id="2.7.13.3"/>
    </reaction>
</comment>
<dbReference type="SUPFAM" id="SSF47384">
    <property type="entry name" value="Homodimeric domain of signal transducing histidine kinase"/>
    <property type="match status" value="1"/>
</dbReference>
<dbReference type="Pfam" id="PF02518">
    <property type="entry name" value="HATPase_c"/>
    <property type="match status" value="1"/>
</dbReference>
<evidence type="ECO:0000256" key="4">
    <source>
        <dbReference type="ARBA" id="ARBA00022679"/>
    </source>
</evidence>
<dbReference type="Proteomes" id="UP000586722">
    <property type="component" value="Unassembled WGS sequence"/>
</dbReference>
<evidence type="ECO:0000256" key="1">
    <source>
        <dbReference type="ARBA" id="ARBA00000085"/>
    </source>
</evidence>
<dbReference type="FunFam" id="3.30.565.10:FF:000006">
    <property type="entry name" value="Sensor histidine kinase WalK"/>
    <property type="match status" value="1"/>
</dbReference>
<dbReference type="Pfam" id="PF00512">
    <property type="entry name" value="HisKA"/>
    <property type="match status" value="1"/>
</dbReference>
<dbReference type="InterPro" id="IPR005467">
    <property type="entry name" value="His_kinase_dom"/>
</dbReference>
<dbReference type="Gene3D" id="1.10.287.130">
    <property type="match status" value="1"/>
</dbReference>
<sequence>MGQEARSKGDERTAINRERAQRRREVARTVRSVRERLSAQDGVQPDFDSELMMLFAKARTSAAFAVPMFLLIVASISFIWIEPVLVGIWLVFTFSIWTLTVTTCRRFERLPANDRTVLPWRRHFTIGDFLYGLCWAAFFLLPSTGKATDGFEVFQFATMLIVIAMSTMQSSTLPRALLANTLPLTLAVTVTLMQRHAPLHYAMAAMAVGAQGFFLVLGNQLLNASLTMLAYRAEKDHLIAELEQANAVSDESRRRAEEANLAKSRFLATMSHELRTPLNAILGFSEIMKDEVMGPMGNRIYRGYAADIHGSGQHLLNLINEILDLSRIEAGKYELNEEAVTLKDIVEDCQSMMQVRARAKGIAIRESHEEGLARIWADERAIRQVILNLLSNAVKFTPSNGEVLIRIGSTAEGGQYVSIRDNGPGIPEEEIPIVLQAFGQGSMAIKSAEPGTGLGLSIVQALVSQHGGSFDLKSRLREGTEVTVTLPASRVLAVLPAFPDEIYTLPARKMSLRRKAS</sequence>
<proteinExistence type="predicted"/>
<keyword evidence="5 6" id="KW-0418">Kinase</keyword>
<dbReference type="InterPro" id="IPR004358">
    <property type="entry name" value="Sig_transdc_His_kin-like_C"/>
</dbReference>
<evidence type="ECO:0000256" key="2">
    <source>
        <dbReference type="ARBA" id="ARBA00012438"/>
    </source>
</evidence>
<evidence type="ECO:0000313" key="6">
    <source>
        <dbReference type="EMBL" id="NBN78401.1"/>
    </source>
</evidence>
<dbReference type="GO" id="GO:0000155">
    <property type="term" value="F:phosphorelay sensor kinase activity"/>
    <property type="evidence" value="ECO:0007669"/>
    <property type="project" value="InterPro"/>
</dbReference>
<accession>A0A7X5F282</accession>
<dbReference type="InterPro" id="IPR003594">
    <property type="entry name" value="HATPase_dom"/>
</dbReference>
<evidence type="ECO:0000313" key="7">
    <source>
        <dbReference type="Proteomes" id="UP000586722"/>
    </source>
</evidence>
<dbReference type="GO" id="GO:0009927">
    <property type="term" value="F:histidine phosphotransfer kinase activity"/>
    <property type="evidence" value="ECO:0007669"/>
    <property type="project" value="TreeGrafter"/>
</dbReference>
<keyword evidence="3" id="KW-0597">Phosphoprotein</keyword>
<dbReference type="PRINTS" id="PR00344">
    <property type="entry name" value="BCTRLSENSOR"/>
</dbReference>
<dbReference type="GO" id="GO:0005886">
    <property type="term" value="C:plasma membrane"/>
    <property type="evidence" value="ECO:0007669"/>
    <property type="project" value="TreeGrafter"/>
</dbReference>
<dbReference type="InterPro" id="IPR036097">
    <property type="entry name" value="HisK_dim/P_sf"/>
</dbReference>
<dbReference type="PROSITE" id="PS50109">
    <property type="entry name" value="HIS_KIN"/>
    <property type="match status" value="1"/>
</dbReference>
<dbReference type="SUPFAM" id="SSF55874">
    <property type="entry name" value="ATPase domain of HSP90 chaperone/DNA topoisomerase II/histidine kinase"/>
    <property type="match status" value="1"/>
</dbReference>
<dbReference type="InterPro" id="IPR036890">
    <property type="entry name" value="HATPase_C_sf"/>
</dbReference>
<evidence type="ECO:0000256" key="5">
    <source>
        <dbReference type="ARBA" id="ARBA00022777"/>
    </source>
</evidence>
<comment type="caution">
    <text evidence="6">The sequence shown here is derived from an EMBL/GenBank/DDBJ whole genome shotgun (WGS) entry which is preliminary data.</text>
</comment>
<dbReference type="Gene3D" id="3.30.565.10">
    <property type="entry name" value="Histidine kinase-like ATPase, C-terminal domain"/>
    <property type="match status" value="1"/>
</dbReference>
<dbReference type="CDD" id="cd00075">
    <property type="entry name" value="HATPase"/>
    <property type="match status" value="1"/>
</dbReference>
<dbReference type="EMBL" id="JAABLQ010000001">
    <property type="protein sequence ID" value="NBN78401.1"/>
    <property type="molecule type" value="Genomic_DNA"/>
</dbReference>
<dbReference type="RefSeq" id="WP_161673957.1">
    <property type="nucleotide sequence ID" value="NZ_JAABLP010000001.1"/>
</dbReference>
<keyword evidence="7" id="KW-1185">Reference proteome</keyword>
<dbReference type="SMART" id="SM00387">
    <property type="entry name" value="HATPase_c"/>
    <property type="match status" value="1"/>
</dbReference>
<protein>
    <recommendedName>
        <fullName evidence="2">histidine kinase</fullName>
        <ecNumber evidence="2">2.7.13.3</ecNumber>
    </recommendedName>
</protein>
<dbReference type="PANTHER" id="PTHR43047">
    <property type="entry name" value="TWO-COMPONENT HISTIDINE PROTEIN KINASE"/>
    <property type="match status" value="1"/>
</dbReference>
<dbReference type="AlphaFoldDB" id="A0A7X5F282"/>
<dbReference type="EC" id="2.7.13.3" evidence="2"/>
<dbReference type="InterPro" id="IPR003661">
    <property type="entry name" value="HisK_dim/P_dom"/>
</dbReference>
<gene>
    <name evidence="6" type="ORF">GWI72_08990</name>
</gene>
<dbReference type="PANTHER" id="PTHR43047:SF72">
    <property type="entry name" value="OSMOSENSING HISTIDINE PROTEIN KINASE SLN1"/>
    <property type="match status" value="1"/>
</dbReference>
<evidence type="ECO:0000256" key="3">
    <source>
        <dbReference type="ARBA" id="ARBA00022553"/>
    </source>
</evidence>
<dbReference type="CDD" id="cd00082">
    <property type="entry name" value="HisKA"/>
    <property type="match status" value="1"/>
</dbReference>
<organism evidence="6 7">
    <name type="scientific">Pannonibacter tanglangensis</name>
    <dbReference type="NCBI Taxonomy" id="2750084"/>
    <lineage>
        <taxon>Bacteria</taxon>
        <taxon>Pseudomonadati</taxon>
        <taxon>Pseudomonadota</taxon>
        <taxon>Alphaproteobacteria</taxon>
        <taxon>Hyphomicrobiales</taxon>
        <taxon>Stappiaceae</taxon>
        <taxon>Pannonibacter</taxon>
    </lineage>
</organism>